<reference evidence="2" key="2">
    <citation type="submission" date="2015-06" db="UniProtKB">
        <authorList>
            <consortium name="EnsemblPlants"/>
        </authorList>
    </citation>
    <scope>IDENTIFICATION</scope>
    <source>
        <strain evidence="2">DM1-3 516 R44</strain>
    </source>
</reference>
<dbReference type="ExpressionAtlas" id="M1B259">
    <property type="expression patterns" value="baseline and differential"/>
</dbReference>
<dbReference type="Proteomes" id="UP000011115">
    <property type="component" value="Unassembled WGS sequence"/>
</dbReference>
<evidence type="ECO:0000256" key="1">
    <source>
        <dbReference type="SAM" id="SignalP"/>
    </source>
</evidence>
<dbReference type="EnsemblPlants" id="PGSC0003DMT400035343">
    <property type="protein sequence ID" value="PGSC0003DMT400035343"/>
    <property type="gene ID" value="PGSC0003DMG400013579"/>
</dbReference>
<proteinExistence type="predicted"/>
<name>M1B259_SOLTU</name>
<dbReference type="OrthoDB" id="5334845at2759"/>
<organism evidence="2 3">
    <name type="scientific">Solanum tuberosum</name>
    <name type="common">Potato</name>
    <dbReference type="NCBI Taxonomy" id="4113"/>
    <lineage>
        <taxon>Eukaryota</taxon>
        <taxon>Viridiplantae</taxon>
        <taxon>Streptophyta</taxon>
        <taxon>Embryophyta</taxon>
        <taxon>Tracheophyta</taxon>
        <taxon>Spermatophyta</taxon>
        <taxon>Magnoliopsida</taxon>
        <taxon>eudicotyledons</taxon>
        <taxon>Gunneridae</taxon>
        <taxon>Pentapetalae</taxon>
        <taxon>asterids</taxon>
        <taxon>lamiids</taxon>
        <taxon>Solanales</taxon>
        <taxon>Solanaceae</taxon>
        <taxon>Solanoideae</taxon>
        <taxon>Solaneae</taxon>
        <taxon>Solanum</taxon>
    </lineage>
</organism>
<feature type="signal peptide" evidence="1">
    <location>
        <begin position="1"/>
        <end position="20"/>
    </location>
</feature>
<reference evidence="3" key="1">
    <citation type="journal article" date="2011" name="Nature">
        <title>Genome sequence and analysis of the tuber crop potato.</title>
        <authorList>
            <consortium name="The Potato Genome Sequencing Consortium"/>
        </authorList>
    </citation>
    <scope>NUCLEOTIDE SEQUENCE [LARGE SCALE GENOMIC DNA]</scope>
    <source>
        <strain evidence="3">cv. DM1-3 516 R44</strain>
    </source>
</reference>
<gene>
    <name evidence="2" type="primary">LOC102591472</name>
</gene>
<dbReference type="HOGENOM" id="CLU_2324826_0_0_1"/>
<evidence type="ECO:0000313" key="3">
    <source>
        <dbReference type="Proteomes" id="UP000011115"/>
    </source>
</evidence>
<accession>M1B259</accession>
<dbReference type="Gramene" id="PGSC0003DMT400035343">
    <property type="protein sequence ID" value="PGSC0003DMT400035343"/>
    <property type="gene ID" value="PGSC0003DMG400013579"/>
</dbReference>
<protein>
    <submittedName>
        <fullName evidence="2">Beta-ketoacyl-ACP synthase II</fullName>
    </submittedName>
</protein>
<feature type="chain" id="PRO_5004012060" evidence="1">
    <location>
        <begin position="21"/>
        <end position="99"/>
    </location>
</feature>
<sequence>MASSLLHFLFKSALICFTLAEGLLEATSQPSQGRGKVCIRTTLPRPHLWNYIGYVVVEWSIYSETILVGYAKLAAKTSFLEQVDSIFWYRTPIWQKEKC</sequence>
<dbReference type="AlphaFoldDB" id="M1B259"/>
<keyword evidence="1" id="KW-0732">Signal</keyword>
<evidence type="ECO:0000313" key="2">
    <source>
        <dbReference type="EnsemblPlants" id="PGSC0003DMT400035343"/>
    </source>
</evidence>
<keyword evidence="3" id="KW-1185">Reference proteome</keyword>